<accession>A0A895YPV4</accession>
<evidence type="ECO:0000313" key="9">
    <source>
        <dbReference type="EMBL" id="QSB16766.1"/>
    </source>
</evidence>
<dbReference type="GO" id="GO:0055085">
    <property type="term" value="P:transmembrane transport"/>
    <property type="evidence" value="ECO:0007669"/>
    <property type="project" value="InterPro"/>
</dbReference>
<dbReference type="PANTHER" id="PTHR43005">
    <property type="entry name" value="BLR7065 PROTEIN"/>
    <property type="match status" value="1"/>
</dbReference>
<evidence type="ECO:0000256" key="1">
    <source>
        <dbReference type="ARBA" id="ARBA00004651"/>
    </source>
</evidence>
<dbReference type="Pfam" id="PF00528">
    <property type="entry name" value="BPD_transp_1"/>
    <property type="match status" value="1"/>
</dbReference>
<sequence length="324" mass="34820">MNLARTAPPAAAPEGAERRRSDLRWAVARLLGRLSLPRRVWLVAAILIVPALGLRLFTSVYPFLATAWTSLTDESGYRAETTFIGLANYTALLDDRVVRQALLFTVVFAGVSTVLELVLGFALALLLNAAFKLRGLARAVALIPWAIPAIVSALGFRFIFADGFGMVPHLLGTVGLEVDWLTHPIAAKAAVIIANVWRTVPFVAFVILAGLQGVPQELYQAAKVDGAGWFRTIRSVVVPLVTPLVITMGIFMVIFQLGTFDTVLGMTGGGPGTATQVAPYLAYQEAFIGLEHGRASGIAMLLFLIVLGVGVAALRLFRRTEVQL</sequence>
<dbReference type="SUPFAM" id="SSF161098">
    <property type="entry name" value="MetI-like"/>
    <property type="match status" value="1"/>
</dbReference>
<evidence type="ECO:0000313" key="10">
    <source>
        <dbReference type="Proteomes" id="UP000662857"/>
    </source>
</evidence>
<dbReference type="KEGG" id="nhy:JQS43_11065"/>
<feature type="domain" description="ABC transmembrane type-1" evidence="8">
    <location>
        <begin position="102"/>
        <end position="313"/>
    </location>
</feature>
<dbReference type="InterPro" id="IPR000515">
    <property type="entry name" value="MetI-like"/>
</dbReference>
<comment type="subcellular location">
    <subcellularLocation>
        <location evidence="1 7">Cell membrane</location>
        <topology evidence="1 7">Multi-pass membrane protein</topology>
    </subcellularLocation>
</comment>
<feature type="transmembrane region" description="Helical" evidence="7">
    <location>
        <begin position="101"/>
        <end position="127"/>
    </location>
</feature>
<dbReference type="PROSITE" id="PS50928">
    <property type="entry name" value="ABC_TM1"/>
    <property type="match status" value="1"/>
</dbReference>
<evidence type="ECO:0000256" key="7">
    <source>
        <dbReference type="RuleBase" id="RU363032"/>
    </source>
</evidence>
<evidence type="ECO:0000259" key="8">
    <source>
        <dbReference type="PROSITE" id="PS50928"/>
    </source>
</evidence>
<dbReference type="Gene3D" id="1.10.3720.10">
    <property type="entry name" value="MetI-like"/>
    <property type="match status" value="1"/>
</dbReference>
<organism evidence="9 10">
    <name type="scientific">Natronosporangium hydrolyticum</name>
    <dbReference type="NCBI Taxonomy" id="2811111"/>
    <lineage>
        <taxon>Bacteria</taxon>
        <taxon>Bacillati</taxon>
        <taxon>Actinomycetota</taxon>
        <taxon>Actinomycetes</taxon>
        <taxon>Micromonosporales</taxon>
        <taxon>Micromonosporaceae</taxon>
        <taxon>Natronosporangium</taxon>
    </lineage>
</organism>
<evidence type="ECO:0000256" key="4">
    <source>
        <dbReference type="ARBA" id="ARBA00022692"/>
    </source>
</evidence>
<gene>
    <name evidence="9" type="ORF">JQS43_11065</name>
</gene>
<evidence type="ECO:0000256" key="2">
    <source>
        <dbReference type="ARBA" id="ARBA00022448"/>
    </source>
</evidence>
<dbReference type="RefSeq" id="WP_239679003.1">
    <property type="nucleotide sequence ID" value="NZ_CP070499.1"/>
</dbReference>
<dbReference type="GO" id="GO:0005886">
    <property type="term" value="C:plasma membrane"/>
    <property type="evidence" value="ECO:0007669"/>
    <property type="project" value="UniProtKB-SubCell"/>
</dbReference>
<name>A0A895YPV4_9ACTN</name>
<feature type="transmembrane region" description="Helical" evidence="7">
    <location>
        <begin position="40"/>
        <end position="64"/>
    </location>
</feature>
<keyword evidence="4 7" id="KW-0812">Transmembrane</keyword>
<keyword evidence="6 7" id="KW-0472">Membrane</keyword>
<keyword evidence="2 7" id="KW-0813">Transport</keyword>
<keyword evidence="5 7" id="KW-1133">Transmembrane helix</keyword>
<feature type="transmembrane region" description="Helical" evidence="7">
    <location>
        <begin position="297"/>
        <end position="317"/>
    </location>
</feature>
<evidence type="ECO:0000256" key="5">
    <source>
        <dbReference type="ARBA" id="ARBA00022989"/>
    </source>
</evidence>
<proteinExistence type="inferred from homology"/>
<protein>
    <submittedName>
        <fullName evidence="9">Sugar ABC transporter permease</fullName>
    </submittedName>
</protein>
<dbReference type="CDD" id="cd06261">
    <property type="entry name" value="TM_PBP2"/>
    <property type="match status" value="1"/>
</dbReference>
<comment type="similarity">
    <text evidence="7">Belongs to the binding-protein-dependent transport system permease family.</text>
</comment>
<dbReference type="InterPro" id="IPR035906">
    <property type="entry name" value="MetI-like_sf"/>
</dbReference>
<feature type="transmembrane region" description="Helical" evidence="7">
    <location>
        <begin position="185"/>
        <end position="211"/>
    </location>
</feature>
<feature type="transmembrane region" description="Helical" evidence="7">
    <location>
        <begin position="139"/>
        <end position="160"/>
    </location>
</feature>
<keyword evidence="10" id="KW-1185">Reference proteome</keyword>
<reference evidence="9" key="1">
    <citation type="submission" date="2021-02" db="EMBL/GenBank/DDBJ databases">
        <title>Natrosporangium hydrolyticum gen. nov., sp. nov, a haloalkaliphilic actinobacterium from a soda solonchak soil.</title>
        <authorList>
            <person name="Sorokin D.Y."/>
            <person name="Khijniak T.V."/>
            <person name="Zakharycheva A.P."/>
            <person name="Boueva O.V."/>
            <person name="Ariskina E.V."/>
            <person name="Hahnke R.L."/>
            <person name="Bunk B."/>
            <person name="Sproer C."/>
            <person name="Schumann P."/>
            <person name="Evtushenko L.I."/>
            <person name="Kublanov I.V."/>
        </authorList>
    </citation>
    <scope>NUCLEOTIDE SEQUENCE</scope>
    <source>
        <strain evidence="9">DSM 106523</strain>
    </source>
</reference>
<feature type="transmembrane region" description="Helical" evidence="7">
    <location>
        <begin position="232"/>
        <end position="257"/>
    </location>
</feature>
<keyword evidence="3" id="KW-1003">Cell membrane</keyword>
<evidence type="ECO:0000256" key="3">
    <source>
        <dbReference type="ARBA" id="ARBA00022475"/>
    </source>
</evidence>
<evidence type="ECO:0000256" key="6">
    <source>
        <dbReference type="ARBA" id="ARBA00023136"/>
    </source>
</evidence>
<dbReference type="Proteomes" id="UP000662857">
    <property type="component" value="Chromosome"/>
</dbReference>
<dbReference type="AlphaFoldDB" id="A0A895YPV4"/>
<dbReference type="EMBL" id="CP070499">
    <property type="protein sequence ID" value="QSB16766.1"/>
    <property type="molecule type" value="Genomic_DNA"/>
</dbReference>
<dbReference type="PANTHER" id="PTHR43005:SF1">
    <property type="entry name" value="SPERMIDINE_PUTRESCINE TRANSPORT SYSTEM PERMEASE PROTEIN"/>
    <property type="match status" value="1"/>
</dbReference>